<name>A0A0E9PTG8_ANGAN</name>
<evidence type="ECO:0000313" key="2">
    <source>
        <dbReference type="EMBL" id="JAH07769.1"/>
    </source>
</evidence>
<reference evidence="2" key="1">
    <citation type="submission" date="2014-11" db="EMBL/GenBank/DDBJ databases">
        <authorList>
            <person name="Amaro Gonzalez C."/>
        </authorList>
    </citation>
    <scope>NUCLEOTIDE SEQUENCE</scope>
</reference>
<dbReference type="AlphaFoldDB" id="A0A0E9PTG8"/>
<keyword evidence="1" id="KW-0472">Membrane</keyword>
<dbReference type="EMBL" id="GBXM01107917">
    <property type="protein sequence ID" value="JAH00660.1"/>
    <property type="molecule type" value="Transcribed_RNA"/>
</dbReference>
<feature type="transmembrane region" description="Helical" evidence="1">
    <location>
        <begin position="28"/>
        <end position="56"/>
    </location>
</feature>
<dbReference type="EMBL" id="GBXM01100808">
    <property type="protein sequence ID" value="JAH07769.1"/>
    <property type="molecule type" value="Transcribed_RNA"/>
</dbReference>
<sequence>MCALVAQAPLCVNTEDSYFVKAKQVPRCAFGIFCLFAGLLYLWSVCLRLCMCLPWVSLCTAPCSEDECLLREMWTLMDERTRAS</sequence>
<keyword evidence="1" id="KW-0812">Transmembrane</keyword>
<evidence type="ECO:0000256" key="1">
    <source>
        <dbReference type="SAM" id="Phobius"/>
    </source>
</evidence>
<accession>A0A0E9PTG8</accession>
<proteinExistence type="predicted"/>
<protein>
    <submittedName>
        <fullName evidence="2">Uncharacterized protein</fullName>
    </submittedName>
</protein>
<keyword evidence="1" id="KW-1133">Transmembrane helix</keyword>
<organism evidence="2">
    <name type="scientific">Anguilla anguilla</name>
    <name type="common">European freshwater eel</name>
    <name type="synonym">Muraena anguilla</name>
    <dbReference type="NCBI Taxonomy" id="7936"/>
    <lineage>
        <taxon>Eukaryota</taxon>
        <taxon>Metazoa</taxon>
        <taxon>Chordata</taxon>
        <taxon>Craniata</taxon>
        <taxon>Vertebrata</taxon>
        <taxon>Euteleostomi</taxon>
        <taxon>Actinopterygii</taxon>
        <taxon>Neopterygii</taxon>
        <taxon>Teleostei</taxon>
        <taxon>Anguilliformes</taxon>
        <taxon>Anguillidae</taxon>
        <taxon>Anguilla</taxon>
    </lineage>
</organism>
<reference evidence="2" key="2">
    <citation type="journal article" date="2015" name="Fish Shellfish Immunol.">
        <title>Early steps in the European eel (Anguilla anguilla)-Vibrio vulnificus interaction in the gills: Role of the RtxA13 toxin.</title>
        <authorList>
            <person name="Callol A."/>
            <person name="Pajuelo D."/>
            <person name="Ebbesson L."/>
            <person name="Teles M."/>
            <person name="MacKenzie S."/>
            <person name="Amaro C."/>
        </authorList>
    </citation>
    <scope>NUCLEOTIDE SEQUENCE</scope>
</reference>